<proteinExistence type="predicted"/>
<dbReference type="OrthoDB" id="6274432at2759"/>
<sequence>MFSCSRFYVGDLSSHSTKCVTTLKRLQRLLGSELTEHKAEIGHEIEWSQTSRFADYATTEVKRKISPISPKTQADSRRTVVVWSLYDVQVDAVHEASLNVSGEDELSFCLSSDEHRQS</sequence>
<dbReference type="Proteomes" id="UP000784294">
    <property type="component" value="Unassembled WGS sequence"/>
</dbReference>
<reference evidence="1" key="1">
    <citation type="submission" date="2018-11" db="EMBL/GenBank/DDBJ databases">
        <authorList>
            <consortium name="Pathogen Informatics"/>
        </authorList>
    </citation>
    <scope>NUCLEOTIDE SEQUENCE</scope>
</reference>
<gene>
    <name evidence="1" type="ORF">PXEA_LOCUS19817</name>
</gene>
<keyword evidence="2" id="KW-1185">Reference proteome</keyword>
<organism evidence="1 2">
    <name type="scientific">Protopolystoma xenopodis</name>
    <dbReference type="NCBI Taxonomy" id="117903"/>
    <lineage>
        <taxon>Eukaryota</taxon>
        <taxon>Metazoa</taxon>
        <taxon>Spiralia</taxon>
        <taxon>Lophotrochozoa</taxon>
        <taxon>Platyhelminthes</taxon>
        <taxon>Monogenea</taxon>
        <taxon>Polyopisthocotylea</taxon>
        <taxon>Polystomatidea</taxon>
        <taxon>Polystomatidae</taxon>
        <taxon>Protopolystoma</taxon>
    </lineage>
</organism>
<evidence type="ECO:0000313" key="2">
    <source>
        <dbReference type="Proteomes" id="UP000784294"/>
    </source>
</evidence>
<dbReference type="AlphaFoldDB" id="A0A448X2T2"/>
<dbReference type="EMBL" id="CAAALY010079856">
    <property type="protein sequence ID" value="VEL26377.1"/>
    <property type="molecule type" value="Genomic_DNA"/>
</dbReference>
<comment type="caution">
    <text evidence="1">The sequence shown here is derived from an EMBL/GenBank/DDBJ whole genome shotgun (WGS) entry which is preliminary data.</text>
</comment>
<evidence type="ECO:0000313" key="1">
    <source>
        <dbReference type="EMBL" id="VEL26377.1"/>
    </source>
</evidence>
<name>A0A448X2T2_9PLAT</name>
<protein>
    <submittedName>
        <fullName evidence="1">Uncharacterized protein</fullName>
    </submittedName>
</protein>
<accession>A0A448X2T2</accession>